<organism evidence="7 8">
    <name type="scientific">Agrilus planipennis</name>
    <name type="common">Emerald ash borer</name>
    <name type="synonym">Agrilus marcopoli</name>
    <dbReference type="NCBI Taxonomy" id="224129"/>
    <lineage>
        <taxon>Eukaryota</taxon>
        <taxon>Metazoa</taxon>
        <taxon>Ecdysozoa</taxon>
        <taxon>Arthropoda</taxon>
        <taxon>Hexapoda</taxon>
        <taxon>Insecta</taxon>
        <taxon>Pterygota</taxon>
        <taxon>Neoptera</taxon>
        <taxon>Endopterygota</taxon>
        <taxon>Coleoptera</taxon>
        <taxon>Polyphaga</taxon>
        <taxon>Elateriformia</taxon>
        <taxon>Buprestoidea</taxon>
        <taxon>Buprestidae</taxon>
        <taxon>Agrilinae</taxon>
        <taxon>Agrilus</taxon>
    </lineage>
</organism>
<evidence type="ECO:0000256" key="3">
    <source>
        <dbReference type="ARBA" id="ARBA00021023"/>
    </source>
</evidence>
<dbReference type="UniPathway" id="UPA00214"/>
<proteinExistence type="predicted"/>
<name>A0A1W4WH05_AGRPL</name>
<dbReference type="GO" id="GO:0030246">
    <property type="term" value="F:carbohydrate binding"/>
    <property type="evidence" value="ECO:0007669"/>
    <property type="project" value="InterPro"/>
</dbReference>
<dbReference type="AlphaFoldDB" id="A0A1W4WH05"/>
<evidence type="ECO:0000256" key="2">
    <source>
        <dbReference type="ARBA" id="ARBA00004947"/>
    </source>
</evidence>
<evidence type="ECO:0000256" key="1">
    <source>
        <dbReference type="ARBA" id="ARBA00001712"/>
    </source>
</evidence>
<comment type="function">
    <text evidence="5">Mutarotase that catalyzes the interconversion of beta-D-galactose and alpha-D-galactose during galactose metabolism. Beta-D-galactose is metabolized in the liver into glucose 1-phosphate, the primary metabolic fuel, by the action of four enzymes that constitute the Leloir pathway: GALM, GALK1 (galactokinase), GALT (galactose-1-phosphate uridylyltransferase) and GALE (UDP-galactose-4'-epimerase). Involved in the maintenance of the equilibrium between the beta- and alpha-anomers of galactose, therefore ensuring a sufficient supply of the alpha-anomer for GALK1. Also active on D-glucose although shows a preference for galactose over glucose.</text>
</comment>
<dbReference type="STRING" id="224129.A0A1W4WH05"/>
<protein>
    <recommendedName>
        <fullName evidence="3">Galactose mutarotase</fullName>
    </recommendedName>
    <alternativeName>
        <fullName evidence="4">Aldose 1-epimerase</fullName>
    </alternativeName>
</protein>
<accession>A0A1W4WH05</accession>
<dbReference type="GeneID" id="108735662"/>
<dbReference type="InterPro" id="IPR014718">
    <property type="entry name" value="GH-type_carb-bd"/>
</dbReference>
<evidence type="ECO:0000313" key="7">
    <source>
        <dbReference type="Proteomes" id="UP000192223"/>
    </source>
</evidence>
<dbReference type="GO" id="GO:0033499">
    <property type="term" value="P:galactose catabolic process via UDP-galactose, Leloir pathway"/>
    <property type="evidence" value="ECO:0007669"/>
    <property type="project" value="TreeGrafter"/>
</dbReference>
<dbReference type="InParanoid" id="A0A1W4WH05"/>
<dbReference type="Proteomes" id="UP000192223">
    <property type="component" value="Unplaced"/>
</dbReference>
<dbReference type="Gene3D" id="2.70.98.10">
    <property type="match status" value="2"/>
</dbReference>
<evidence type="ECO:0000256" key="4">
    <source>
        <dbReference type="ARBA" id="ARBA00032729"/>
    </source>
</evidence>
<dbReference type="InterPro" id="IPR011013">
    <property type="entry name" value="Gal_mutarotase_sf_dom"/>
</dbReference>
<evidence type="ECO:0000313" key="8">
    <source>
        <dbReference type="RefSeq" id="XP_018323231.1"/>
    </source>
</evidence>
<dbReference type="GO" id="GO:0006006">
    <property type="term" value="P:glucose metabolic process"/>
    <property type="evidence" value="ECO:0007669"/>
    <property type="project" value="TreeGrafter"/>
</dbReference>
<comment type="pathway">
    <text evidence="2">Carbohydrate metabolism; galactose metabolism.</text>
</comment>
<sequence length="604" mass="69992">MHKAKKKTKKKKKKQKRKTSMLCYPTITPFPTITHVENGNLILTEDYFDSFYDNCGNRCCIRRFTWKNHNNIQVQLINYGARVVSIKLPSLDGTVQDIVIGYDDLSSYTYYKHHKIGATLGRMCTKIRNEPLLINEIPYSLQLMDRKSYVAEGDPFGFDKTIWKSYVQDSKVIMSYIFQDMEQGYPGNLFVKITFELTPKNEFNVDVEAITDKPTIVNISNNIYFNLCGHGSGPEHLKKHRVFINAKNFFPNGKDGIPTEKAVSVINSVYDFQIPKKIQSLIPSEGSQELNQTFCINQADEGRNEFVASAWHPSSGRMLEVYSNQPGLNFSILGKLVGSKIIDDYLAKSQKSEDEGDTCRLDEQMQVLSHIYHKMVDAKMAEEGVRVNEFKELFEYVCKDMNLSNLPPTPLNTPDFLSYTDFSQPLYMEQKIPTNVTLTPSQEKFLQDVEFYIASTYSETNYETLRETVQNVLNRYYVQQELQHMMEVAGSLSYRQKQEEEEEEEEQEEEEEETEMEQSEEMPPTLLEKEEPPPLGKNEANYKPHGAMCFRTQNHPNEIVKNCLLNPGEIYKHTISYKFWLKASKSKKYWKENMTNDLRPVCKP</sequence>
<feature type="compositionally biased region" description="Acidic residues" evidence="6">
    <location>
        <begin position="499"/>
        <end position="520"/>
    </location>
</feature>
<reference evidence="8" key="1">
    <citation type="submission" date="2025-08" db="UniProtKB">
        <authorList>
            <consortium name="RefSeq"/>
        </authorList>
    </citation>
    <scope>IDENTIFICATION</scope>
    <source>
        <tissue evidence="8">Entire body</tissue>
    </source>
</reference>
<dbReference type="InterPro" id="IPR008183">
    <property type="entry name" value="Aldose_1/G6P_1-epimerase"/>
</dbReference>
<comment type="catalytic activity">
    <reaction evidence="1">
        <text>alpha-D-galactose = beta-D-galactose</text>
        <dbReference type="Rhea" id="RHEA:28675"/>
        <dbReference type="ChEBI" id="CHEBI:27667"/>
        <dbReference type="ChEBI" id="CHEBI:28061"/>
        <dbReference type="EC" id="5.1.3.3"/>
    </reaction>
    <physiologicalReaction direction="right-to-left" evidence="1">
        <dbReference type="Rhea" id="RHEA:28677"/>
    </physiologicalReaction>
</comment>
<dbReference type="RefSeq" id="XP_018323231.1">
    <property type="nucleotide sequence ID" value="XM_018467729.1"/>
</dbReference>
<feature type="region of interest" description="Disordered" evidence="6">
    <location>
        <begin position="493"/>
        <end position="541"/>
    </location>
</feature>
<evidence type="ECO:0000256" key="6">
    <source>
        <dbReference type="SAM" id="MobiDB-lite"/>
    </source>
</evidence>
<dbReference type="PANTHER" id="PTHR10091">
    <property type="entry name" value="ALDOSE-1-EPIMERASE"/>
    <property type="match status" value="1"/>
</dbReference>
<gene>
    <name evidence="8" type="primary">LOC108735662</name>
</gene>
<dbReference type="OrthoDB" id="274691at2759"/>
<keyword evidence="7" id="KW-1185">Reference proteome</keyword>
<evidence type="ECO:0000256" key="5">
    <source>
        <dbReference type="ARBA" id="ARBA00045743"/>
    </source>
</evidence>
<dbReference type="SUPFAM" id="SSF74650">
    <property type="entry name" value="Galactose mutarotase-like"/>
    <property type="match status" value="1"/>
</dbReference>
<dbReference type="PANTHER" id="PTHR10091:SF0">
    <property type="entry name" value="GALACTOSE MUTAROTASE"/>
    <property type="match status" value="1"/>
</dbReference>
<dbReference type="GO" id="GO:0004034">
    <property type="term" value="F:aldose 1-epimerase activity"/>
    <property type="evidence" value="ECO:0007669"/>
    <property type="project" value="UniProtKB-EC"/>
</dbReference>
<dbReference type="Pfam" id="PF01263">
    <property type="entry name" value="Aldose_epim"/>
    <property type="match status" value="1"/>
</dbReference>
<dbReference type="KEGG" id="apln:108735662"/>